<dbReference type="RefSeq" id="WP_170847010.1">
    <property type="nucleotide sequence ID" value="NZ_FONW01000013.1"/>
</dbReference>
<evidence type="ECO:0000256" key="1">
    <source>
        <dbReference type="SAM" id="SignalP"/>
    </source>
</evidence>
<organism evidence="2 3">
    <name type="scientific">Sunxiuqinia elliptica</name>
    <dbReference type="NCBI Taxonomy" id="655355"/>
    <lineage>
        <taxon>Bacteria</taxon>
        <taxon>Pseudomonadati</taxon>
        <taxon>Bacteroidota</taxon>
        <taxon>Bacteroidia</taxon>
        <taxon>Marinilabiliales</taxon>
        <taxon>Prolixibacteraceae</taxon>
        <taxon>Sunxiuqinia</taxon>
    </lineage>
</organism>
<accession>A0A1I2KV36</accession>
<proteinExistence type="predicted"/>
<name>A0A1I2KV36_9BACT</name>
<keyword evidence="3" id="KW-1185">Reference proteome</keyword>
<sequence length="700" mass="82248">MLKIRIAYKLLFSLLLVAAGISFNSCASKQDLTIRDMVLIYDGGAHRSIKWDKEHFAPYVSLENEDGTKDWLFDGFLFLEIHDGTRGFASYYKDLAARKVEWKKLIDNYFCEGNAIMALNSQISDVLESSGTKMPTKRKVVITVPEPIPNQTDWGEIDGKSMDFSKKEDRLEACKWFIDYALESFEKANPENLELAGFYWVAEEATNSRDLVKHVADYTKMHGRRLYWIPYFNSDGYNEWEELGFDQAFYQPNYFFNEERPISQIVKACENAMKYGMSMEMEFDDRALAKNGWGYRMRDYIRIFDQHGVWDKMEVAYYQGGDAFYKLYHSDKAEDNELYMLLAKIIAKRQKVDLEENQDQIAEERVVESSYGKTDVADLVLIYQGGVHRPMEWDKDQFLPYVVHEDQQGNKEWLFDGFLFLEFKDGKGYDFAPGYSPNKARRQEWEWLLDRRFEKGKAISALNACIEEQKEVIGEPEFKHKLISGIPSPILEQKDWGKLNGKTLDFSVADDRLEAGRWYIDQFLERYESEGYDNLELKGFYWVDEDVRRCADILVPLGDYIRSKGLKFYWIPYWGAKGYNDWEKYQFDFAWIQPNYFFHDLKEQHLNNVCNHGYSKGMGLEMEFDARALSSSDDNRRDKLVDYINAFENNGVYKNASIAYYEGGNGIYNFYKSTNSEDKQLIDRMAKLIIEHRKTFFQKN</sequence>
<dbReference type="STRING" id="655355.SAMN05216283_11382"/>
<feature type="signal peptide" evidence="1">
    <location>
        <begin position="1"/>
        <end position="27"/>
    </location>
</feature>
<evidence type="ECO:0000313" key="2">
    <source>
        <dbReference type="EMBL" id="SFF70423.1"/>
    </source>
</evidence>
<feature type="chain" id="PRO_5011761740" description="DUF4855 domain-containing protein" evidence="1">
    <location>
        <begin position="28"/>
        <end position="700"/>
    </location>
</feature>
<dbReference type="Proteomes" id="UP000198964">
    <property type="component" value="Unassembled WGS sequence"/>
</dbReference>
<reference evidence="2 3" key="1">
    <citation type="submission" date="2016-10" db="EMBL/GenBank/DDBJ databases">
        <authorList>
            <person name="de Groot N.N."/>
        </authorList>
    </citation>
    <scope>NUCLEOTIDE SEQUENCE [LARGE SCALE GENOMIC DNA]</scope>
    <source>
        <strain evidence="2 3">CGMCC 1.9156</strain>
    </source>
</reference>
<evidence type="ECO:0008006" key="4">
    <source>
        <dbReference type="Google" id="ProtNLM"/>
    </source>
</evidence>
<dbReference type="AlphaFoldDB" id="A0A1I2KV36"/>
<evidence type="ECO:0000313" key="3">
    <source>
        <dbReference type="Proteomes" id="UP000198964"/>
    </source>
</evidence>
<dbReference type="InterPro" id="IPR032329">
    <property type="entry name" value="DUF4855"/>
</dbReference>
<protein>
    <recommendedName>
        <fullName evidence="4">DUF4855 domain-containing protein</fullName>
    </recommendedName>
</protein>
<dbReference type="EMBL" id="FONW01000013">
    <property type="protein sequence ID" value="SFF70423.1"/>
    <property type="molecule type" value="Genomic_DNA"/>
</dbReference>
<dbReference type="Pfam" id="PF16147">
    <property type="entry name" value="DUF4855"/>
    <property type="match status" value="2"/>
</dbReference>
<keyword evidence="1" id="KW-0732">Signal</keyword>
<gene>
    <name evidence="2" type="ORF">SAMN05216283_11382</name>
</gene>